<protein>
    <recommendedName>
        <fullName evidence="5">Thiamine diphosphokinase</fullName>
        <ecNumber evidence="5">2.7.6.2</ecNumber>
    </recommendedName>
</protein>
<dbReference type="Pfam" id="PF04263">
    <property type="entry name" value="TPK_catalytic"/>
    <property type="match status" value="1"/>
</dbReference>
<dbReference type="SUPFAM" id="SSF63999">
    <property type="entry name" value="Thiamin pyrophosphokinase, catalytic domain"/>
    <property type="match status" value="1"/>
</dbReference>
<dbReference type="InterPro" id="IPR036371">
    <property type="entry name" value="TPK_B1-bd_sf"/>
</dbReference>
<organism evidence="7 8">
    <name type="scientific">Anaerocolumna sedimenticola</name>
    <dbReference type="NCBI Taxonomy" id="2696063"/>
    <lineage>
        <taxon>Bacteria</taxon>
        <taxon>Bacillati</taxon>
        <taxon>Bacillota</taxon>
        <taxon>Clostridia</taxon>
        <taxon>Lachnospirales</taxon>
        <taxon>Lachnospiraceae</taxon>
        <taxon>Anaerocolumna</taxon>
    </lineage>
</organism>
<dbReference type="InterPro" id="IPR007371">
    <property type="entry name" value="TPK_catalytic"/>
</dbReference>
<dbReference type="GO" id="GO:0004788">
    <property type="term" value="F:thiamine diphosphokinase activity"/>
    <property type="evidence" value="ECO:0007669"/>
    <property type="project" value="UniProtKB-UniRule"/>
</dbReference>
<keyword evidence="2" id="KW-0547">Nucleotide-binding</keyword>
<name>A0A6P1TR90_9FIRM</name>
<reference evidence="7 8" key="1">
    <citation type="submission" date="2020-01" db="EMBL/GenBank/DDBJ databases">
        <title>Genome analysis of Anaerocolumna sp. CBA3638.</title>
        <authorList>
            <person name="Kim J."/>
            <person name="Roh S.W."/>
        </authorList>
    </citation>
    <scope>NUCLEOTIDE SEQUENCE [LARGE SCALE GENOMIC DNA]</scope>
    <source>
        <strain evidence="7 8">CBA3638</strain>
    </source>
</reference>
<gene>
    <name evidence="7" type="ORF">Ana3638_15695</name>
</gene>
<dbReference type="InterPro" id="IPR036759">
    <property type="entry name" value="TPK_catalytic_sf"/>
</dbReference>
<dbReference type="GO" id="GO:0016301">
    <property type="term" value="F:kinase activity"/>
    <property type="evidence" value="ECO:0007669"/>
    <property type="project" value="UniProtKB-KW"/>
</dbReference>
<evidence type="ECO:0000256" key="3">
    <source>
        <dbReference type="ARBA" id="ARBA00022777"/>
    </source>
</evidence>
<dbReference type="AlphaFoldDB" id="A0A6P1TR90"/>
<accession>A0A6P1TR90</accession>
<dbReference type="EC" id="2.7.6.2" evidence="5"/>
<dbReference type="GO" id="GO:0005524">
    <property type="term" value="F:ATP binding"/>
    <property type="evidence" value="ECO:0007669"/>
    <property type="project" value="UniProtKB-KW"/>
</dbReference>
<sequence length="218" mass="24212">MKENRILIITGGAASIDFVREFLIKNRFDTIIAVDSGLVTASKLGIPLQYIVGDFDSVPRELIESYRNDKSVIINEFNPEKDATDTHIALSLGLELNGSEIVILGATGTRIDHMLANIHLLYLPLNKNIKASIIDEHNKIYMINKSTAIYKNKLFGPFVSLQPFTEVVKGITLKGFKYPLNNYTMLKGDSIGTSNEVVEEQADISLEDGILIVIEARD</sequence>
<dbReference type="PANTHER" id="PTHR41299">
    <property type="entry name" value="THIAMINE PYROPHOSPHOKINASE"/>
    <property type="match status" value="1"/>
</dbReference>
<keyword evidence="1 7" id="KW-0808">Transferase</keyword>
<evidence type="ECO:0000256" key="4">
    <source>
        <dbReference type="ARBA" id="ARBA00022840"/>
    </source>
</evidence>
<dbReference type="GO" id="GO:0006772">
    <property type="term" value="P:thiamine metabolic process"/>
    <property type="evidence" value="ECO:0007669"/>
    <property type="project" value="UniProtKB-UniRule"/>
</dbReference>
<keyword evidence="4" id="KW-0067">ATP-binding</keyword>
<dbReference type="Gene3D" id="3.40.50.10240">
    <property type="entry name" value="Thiamin pyrophosphokinase, catalytic domain"/>
    <property type="match status" value="1"/>
</dbReference>
<dbReference type="CDD" id="cd07995">
    <property type="entry name" value="TPK"/>
    <property type="match status" value="1"/>
</dbReference>
<dbReference type="GO" id="GO:0030975">
    <property type="term" value="F:thiamine binding"/>
    <property type="evidence" value="ECO:0007669"/>
    <property type="project" value="InterPro"/>
</dbReference>
<evidence type="ECO:0000256" key="2">
    <source>
        <dbReference type="ARBA" id="ARBA00022741"/>
    </source>
</evidence>
<dbReference type="Proteomes" id="UP000464314">
    <property type="component" value="Chromosome"/>
</dbReference>
<dbReference type="SUPFAM" id="SSF63862">
    <property type="entry name" value="Thiamin pyrophosphokinase, substrate-binding domain"/>
    <property type="match status" value="1"/>
</dbReference>
<feature type="domain" description="Thiamin pyrophosphokinase thiamin-binding" evidence="6">
    <location>
        <begin position="146"/>
        <end position="212"/>
    </location>
</feature>
<evidence type="ECO:0000256" key="5">
    <source>
        <dbReference type="NCBIfam" id="TIGR01378"/>
    </source>
</evidence>
<dbReference type="SMART" id="SM00983">
    <property type="entry name" value="TPK_B1_binding"/>
    <property type="match status" value="1"/>
</dbReference>
<dbReference type="NCBIfam" id="TIGR01378">
    <property type="entry name" value="thi_PPkinase"/>
    <property type="match status" value="1"/>
</dbReference>
<evidence type="ECO:0000313" key="8">
    <source>
        <dbReference type="Proteomes" id="UP000464314"/>
    </source>
</evidence>
<dbReference type="InterPro" id="IPR053149">
    <property type="entry name" value="TPK"/>
</dbReference>
<evidence type="ECO:0000256" key="1">
    <source>
        <dbReference type="ARBA" id="ARBA00022679"/>
    </source>
</evidence>
<dbReference type="GO" id="GO:0009229">
    <property type="term" value="P:thiamine diphosphate biosynthetic process"/>
    <property type="evidence" value="ECO:0007669"/>
    <property type="project" value="InterPro"/>
</dbReference>
<proteinExistence type="predicted"/>
<dbReference type="Pfam" id="PF04265">
    <property type="entry name" value="TPK_B1_binding"/>
    <property type="match status" value="1"/>
</dbReference>
<keyword evidence="3 7" id="KW-0418">Kinase</keyword>
<dbReference type="EMBL" id="CP048000">
    <property type="protein sequence ID" value="QHQ62045.1"/>
    <property type="molecule type" value="Genomic_DNA"/>
</dbReference>
<keyword evidence="8" id="KW-1185">Reference proteome</keyword>
<dbReference type="KEGG" id="anr:Ana3638_15695"/>
<evidence type="ECO:0000313" key="7">
    <source>
        <dbReference type="EMBL" id="QHQ62045.1"/>
    </source>
</evidence>
<dbReference type="RefSeq" id="WP_161838870.1">
    <property type="nucleotide sequence ID" value="NZ_CP048000.1"/>
</dbReference>
<evidence type="ECO:0000259" key="6">
    <source>
        <dbReference type="SMART" id="SM00983"/>
    </source>
</evidence>
<dbReference type="PANTHER" id="PTHR41299:SF1">
    <property type="entry name" value="THIAMINE PYROPHOSPHOKINASE"/>
    <property type="match status" value="1"/>
</dbReference>
<dbReference type="InterPro" id="IPR007373">
    <property type="entry name" value="Thiamin_PyroPKinase_B1-bd"/>
</dbReference>
<dbReference type="InterPro" id="IPR006282">
    <property type="entry name" value="Thi_PPkinase"/>
</dbReference>